<dbReference type="Gene3D" id="1.10.630.10">
    <property type="entry name" value="Cytochrome P450"/>
    <property type="match status" value="1"/>
</dbReference>
<dbReference type="GO" id="GO:0004497">
    <property type="term" value="F:monooxygenase activity"/>
    <property type="evidence" value="ECO:0007669"/>
    <property type="project" value="InterPro"/>
</dbReference>
<sequence length="87" mass="9333">MLLADRPHRWARVPADRSLSASTVEEAPRFDAGPGRGLPRCTVEDIEVAGCPIRAASGHLELAVPAGRLRRRAGLIVGGIEEVPAQW</sequence>
<protein>
    <submittedName>
        <fullName evidence="1">Uncharacterized protein</fullName>
    </submittedName>
</protein>
<dbReference type="EMBL" id="VIWY01000005">
    <property type="protein sequence ID" value="TWG12536.1"/>
    <property type="molecule type" value="Genomic_DNA"/>
</dbReference>
<proteinExistence type="predicted"/>
<dbReference type="GO" id="GO:0005506">
    <property type="term" value="F:iron ion binding"/>
    <property type="evidence" value="ECO:0007669"/>
    <property type="project" value="InterPro"/>
</dbReference>
<reference evidence="1 2" key="1">
    <citation type="submission" date="2019-06" db="EMBL/GenBank/DDBJ databases">
        <title>Sequencing the genomes of 1000 actinobacteria strains.</title>
        <authorList>
            <person name="Klenk H.-P."/>
        </authorList>
    </citation>
    <scope>NUCLEOTIDE SEQUENCE [LARGE SCALE GENOMIC DNA]</scope>
    <source>
        <strain evidence="1 2">DSM 43866</strain>
    </source>
</reference>
<evidence type="ECO:0000313" key="2">
    <source>
        <dbReference type="Proteomes" id="UP000320239"/>
    </source>
</evidence>
<comment type="caution">
    <text evidence="1">The sequence shown here is derived from an EMBL/GenBank/DDBJ whole genome shotgun (WGS) entry which is preliminary data.</text>
</comment>
<dbReference type="Proteomes" id="UP000320239">
    <property type="component" value="Unassembled WGS sequence"/>
</dbReference>
<dbReference type="RefSeq" id="WP_122978886.1">
    <property type="nucleotide sequence ID" value="NZ_BOMX01000095.1"/>
</dbReference>
<dbReference type="AlphaFoldDB" id="A0A561VLP1"/>
<organism evidence="1 2">
    <name type="scientific">Actinoplanes teichomyceticus</name>
    <dbReference type="NCBI Taxonomy" id="1867"/>
    <lineage>
        <taxon>Bacteria</taxon>
        <taxon>Bacillati</taxon>
        <taxon>Actinomycetota</taxon>
        <taxon>Actinomycetes</taxon>
        <taxon>Micromonosporales</taxon>
        <taxon>Micromonosporaceae</taxon>
        <taxon>Actinoplanes</taxon>
    </lineage>
</organism>
<accession>A0A561VLP1</accession>
<dbReference type="SUPFAM" id="SSF48264">
    <property type="entry name" value="Cytochrome P450"/>
    <property type="match status" value="1"/>
</dbReference>
<name>A0A561VLP1_ACTTI</name>
<dbReference type="InterPro" id="IPR036396">
    <property type="entry name" value="Cyt_P450_sf"/>
</dbReference>
<dbReference type="GO" id="GO:0020037">
    <property type="term" value="F:heme binding"/>
    <property type="evidence" value="ECO:0007669"/>
    <property type="project" value="InterPro"/>
</dbReference>
<keyword evidence="2" id="KW-1185">Reference proteome</keyword>
<evidence type="ECO:0000313" key="1">
    <source>
        <dbReference type="EMBL" id="TWG12536.1"/>
    </source>
</evidence>
<dbReference type="GO" id="GO:0016705">
    <property type="term" value="F:oxidoreductase activity, acting on paired donors, with incorporation or reduction of molecular oxygen"/>
    <property type="evidence" value="ECO:0007669"/>
    <property type="project" value="InterPro"/>
</dbReference>
<gene>
    <name evidence="1" type="ORF">FHX34_105403</name>
</gene>